<keyword evidence="1" id="KW-1133">Transmembrane helix</keyword>
<comment type="caution">
    <text evidence="2">The sequence shown here is derived from an EMBL/GenBank/DDBJ whole genome shotgun (WGS) entry which is preliminary data.</text>
</comment>
<name>A0ABT5EBF4_9BACT</name>
<dbReference type="RefSeq" id="WP_272090701.1">
    <property type="nucleotide sequence ID" value="NZ_JAQNDL010000003.1"/>
</dbReference>
<evidence type="ECO:0000313" key="2">
    <source>
        <dbReference type="EMBL" id="MDC0722192.1"/>
    </source>
</evidence>
<keyword evidence="1" id="KW-0472">Membrane</keyword>
<reference evidence="2 3" key="1">
    <citation type="submission" date="2022-11" db="EMBL/GenBank/DDBJ databases">
        <title>Minimal conservation of predation-associated metabolite biosynthetic gene clusters underscores biosynthetic potential of Myxococcota including descriptions for ten novel species: Archangium lansinium sp. nov., Myxococcus landrumus sp. nov., Nannocystis bai.</title>
        <authorList>
            <person name="Ahearne A."/>
            <person name="Stevens C."/>
            <person name="Dowd S."/>
        </authorList>
    </citation>
    <scope>NUCLEOTIDE SEQUENCE [LARGE SCALE GENOMIC DNA]</scope>
    <source>
        <strain evidence="2 3">BB15-2</strain>
    </source>
</reference>
<organism evidence="2 3">
    <name type="scientific">Nannocystis bainbridge</name>
    <dbReference type="NCBI Taxonomy" id="2995303"/>
    <lineage>
        <taxon>Bacteria</taxon>
        <taxon>Pseudomonadati</taxon>
        <taxon>Myxococcota</taxon>
        <taxon>Polyangia</taxon>
        <taxon>Nannocystales</taxon>
        <taxon>Nannocystaceae</taxon>
        <taxon>Nannocystis</taxon>
    </lineage>
</organism>
<dbReference type="Proteomes" id="UP001221686">
    <property type="component" value="Unassembled WGS sequence"/>
</dbReference>
<feature type="transmembrane region" description="Helical" evidence="1">
    <location>
        <begin position="45"/>
        <end position="72"/>
    </location>
</feature>
<accession>A0ABT5EBF4</accession>
<dbReference type="EMBL" id="JAQNDL010000003">
    <property type="protein sequence ID" value="MDC0722192.1"/>
    <property type="molecule type" value="Genomic_DNA"/>
</dbReference>
<keyword evidence="1" id="KW-0812">Transmembrane</keyword>
<keyword evidence="3" id="KW-1185">Reference proteome</keyword>
<sequence>MSAAPPSPKRSRLSIASATLATIPLLAFGMRLALAELAAISSSSITGNILSSTFELSLLCVPLALPIGLAALWRHAGGPSRPGIGLALLGTLLSGAELVLLFMIANAEF</sequence>
<evidence type="ECO:0000256" key="1">
    <source>
        <dbReference type="SAM" id="Phobius"/>
    </source>
</evidence>
<gene>
    <name evidence="2" type="ORF">POL25_35145</name>
</gene>
<proteinExistence type="predicted"/>
<evidence type="ECO:0000313" key="3">
    <source>
        <dbReference type="Proteomes" id="UP001221686"/>
    </source>
</evidence>
<protein>
    <submittedName>
        <fullName evidence="2">Uncharacterized protein</fullName>
    </submittedName>
</protein>
<feature type="transmembrane region" description="Helical" evidence="1">
    <location>
        <begin position="84"/>
        <end position="105"/>
    </location>
</feature>